<keyword evidence="1" id="KW-0472">Membrane</keyword>
<sequence>MSSRPWLRKSRSLTELLRPPRGFALTKAGKVFFGFLTAVILVAMLTGNNLLFLIIAFLLSFMIVSGIESEMNIRHLDVNRFPPPEIYAGMPGEILYSIRNPRQDSVRLMLHDEGRIAIAGIARGVREVFRQERTFPRRGRYLMGNMTIFTTYPYGLFRKSITFHREDPVIVFPAPIACQPGLSNGDSGEGGGSGSESISHVRAYAPGDALASIVWKKQHLGFVSRVVQGCGGSGSVLVLHPGGDLEQKLGQAVFLVLNWWKSGMSFGISFNSHFSGLGASVSHKTAVLSALALLDHLGEPEIRDFPKGCHVVHL</sequence>
<evidence type="ECO:0000256" key="1">
    <source>
        <dbReference type="SAM" id="Phobius"/>
    </source>
</evidence>
<accession>A0A485M8U8</accession>
<dbReference type="AlphaFoldDB" id="A0A485M8U8"/>
<organism evidence="2">
    <name type="scientific">anaerobic digester metagenome</name>
    <dbReference type="NCBI Taxonomy" id="1263854"/>
    <lineage>
        <taxon>unclassified sequences</taxon>
        <taxon>metagenomes</taxon>
        <taxon>ecological metagenomes</taxon>
    </lineage>
</organism>
<evidence type="ECO:0000313" key="2">
    <source>
        <dbReference type="EMBL" id="VFU19081.1"/>
    </source>
</evidence>
<keyword evidence="1" id="KW-0812">Transmembrane</keyword>
<evidence type="ECO:0008006" key="3">
    <source>
        <dbReference type="Google" id="ProtNLM"/>
    </source>
</evidence>
<protein>
    <recommendedName>
        <fullName evidence="3">DUF58 domain-containing protein</fullName>
    </recommendedName>
</protein>
<proteinExistence type="predicted"/>
<gene>
    <name evidence="2" type="ORF">SCFA_960014</name>
</gene>
<reference evidence="2" key="1">
    <citation type="submission" date="2019-03" db="EMBL/GenBank/DDBJ databases">
        <authorList>
            <person name="Hao L."/>
        </authorList>
    </citation>
    <scope>NUCLEOTIDE SEQUENCE</scope>
</reference>
<keyword evidence="1" id="KW-1133">Transmembrane helix</keyword>
<dbReference type="EMBL" id="CAADRM010000165">
    <property type="protein sequence ID" value="VFU19081.1"/>
    <property type="molecule type" value="Genomic_DNA"/>
</dbReference>
<dbReference type="PANTHER" id="PTHR34351">
    <property type="entry name" value="SLR1927 PROTEIN-RELATED"/>
    <property type="match status" value="1"/>
</dbReference>
<dbReference type="PANTHER" id="PTHR34351:SF1">
    <property type="entry name" value="SLR1927 PROTEIN"/>
    <property type="match status" value="1"/>
</dbReference>
<feature type="transmembrane region" description="Helical" evidence="1">
    <location>
        <begin position="21"/>
        <end position="44"/>
    </location>
</feature>
<name>A0A485M8U8_9ZZZZ</name>